<keyword evidence="1" id="KW-0812">Transmembrane</keyword>
<feature type="transmembrane region" description="Helical" evidence="1">
    <location>
        <begin position="28"/>
        <end position="49"/>
    </location>
</feature>
<keyword evidence="1" id="KW-0472">Membrane</keyword>
<name>A0A7Y0L4Z5_9FIRM</name>
<dbReference type="RefSeq" id="WP_169100677.1">
    <property type="nucleotide sequence ID" value="NZ_JABBVZ010000051.1"/>
</dbReference>
<proteinExistence type="predicted"/>
<keyword evidence="1" id="KW-1133">Transmembrane helix</keyword>
<protein>
    <submittedName>
        <fullName evidence="2">Uncharacterized protein</fullName>
    </submittedName>
</protein>
<organism evidence="2 3">
    <name type="scientific">Sulfobacillus harzensis</name>
    <dbReference type="NCBI Taxonomy" id="2729629"/>
    <lineage>
        <taxon>Bacteria</taxon>
        <taxon>Bacillati</taxon>
        <taxon>Bacillota</taxon>
        <taxon>Clostridia</taxon>
        <taxon>Eubacteriales</taxon>
        <taxon>Clostridiales Family XVII. Incertae Sedis</taxon>
        <taxon>Sulfobacillus</taxon>
    </lineage>
</organism>
<dbReference type="Proteomes" id="UP000533476">
    <property type="component" value="Unassembled WGS sequence"/>
</dbReference>
<accession>A0A7Y0L4Z5</accession>
<dbReference type="EMBL" id="JABBVZ010000051">
    <property type="protein sequence ID" value="NMP23414.1"/>
    <property type="molecule type" value="Genomic_DNA"/>
</dbReference>
<evidence type="ECO:0000256" key="1">
    <source>
        <dbReference type="SAM" id="Phobius"/>
    </source>
</evidence>
<sequence length="52" mass="5956">MHQHVTQIPRRIRRRHTHWQLTARAREVYGGLGLAVLALLLYIGVAGGWGRL</sequence>
<keyword evidence="3" id="KW-1185">Reference proteome</keyword>
<evidence type="ECO:0000313" key="3">
    <source>
        <dbReference type="Proteomes" id="UP000533476"/>
    </source>
</evidence>
<gene>
    <name evidence="2" type="ORF">HIJ39_13795</name>
</gene>
<dbReference type="AlphaFoldDB" id="A0A7Y0L4Z5"/>
<comment type="caution">
    <text evidence="2">The sequence shown here is derived from an EMBL/GenBank/DDBJ whole genome shotgun (WGS) entry which is preliminary data.</text>
</comment>
<evidence type="ECO:0000313" key="2">
    <source>
        <dbReference type="EMBL" id="NMP23414.1"/>
    </source>
</evidence>
<reference evidence="2 3" key="1">
    <citation type="submission" date="2020-04" db="EMBL/GenBank/DDBJ databases">
        <authorList>
            <person name="Zhang R."/>
            <person name="Schippers A."/>
        </authorList>
    </citation>
    <scope>NUCLEOTIDE SEQUENCE [LARGE SCALE GENOMIC DNA]</scope>
    <source>
        <strain evidence="2 3">DSM 109850</strain>
    </source>
</reference>